<evidence type="ECO:0000256" key="17">
    <source>
        <dbReference type="SAM" id="MobiDB-lite"/>
    </source>
</evidence>
<dbReference type="Proteomes" id="UP000835052">
    <property type="component" value="Unassembled WGS sequence"/>
</dbReference>
<evidence type="ECO:0000256" key="3">
    <source>
        <dbReference type="ARBA" id="ARBA00022475"/>
    </source>
</evidence>
<dbReference type="Gene3D" id="3.30.505.10">
    <property type="entry name" value="SH2 domain"/>
    <property type="match status" value="1"/>
</dbReference>
<evidence type="ECO:0000256" key="1">
    <source>
        <dbReference type="ARBA" id="ARBA00004202"/>
    </source>
</evidence>
<keyword evidence="10" id="KW-0472">Membrane</keyword>
<feature type="compositionally biased region" description="Basic residues" evidence="17">
    <location>
        <begin position="528"/>
        <end position="537"/>
    </location>
</feature>
<evidence type="ECO:0000256" key="8">
    <source>
        <dbReference type="ARBA" id="ARBA00022840"/>
    </source>
</evidence>
<dbReference type="CDD" id="cd00192">
    <property type="entry name" value="PTKc"/>
    <property type="match status" value="1"/>
</dbReference>
<feature type="compositionally biased region" description="Basic and acidic residues" evidence="17">
    <location>
        <begin position="1"/>
        <end position="44"/>
    </location>
</feature>
<keyword evidence="7 16" id="KW-0418">Kinase</keyword>
<feature type="domain" description="SH2" evidence="18">
    <location>
        <begin position="96"/>
        <end position="213"/>
    </location>
</feature>
<accession>A0A8S1HJK9</accession>
<dbReference type="GO" id="GO:0005737">
    <property type="term" value="C:cytoplasm"/>
    <property type="evidence" value="ECO:0007669"/>
    <property type="project" value="UniProtKB-SubCell"/>
</dbReference>
<dbReference type="AlphaFoldDB" id="A0A8S1HJK9"/>
<evidence type="ECO:0000313" key="21">
    <source>
        <dbReference type="Proteomes" id="UP000835052"/>
    </source>
</evidence>
<dbReference type="GO" id="GO:0005886">
    <property type="term" value="C:plasma membrane"/>
    <property type="evidence" value="ECO:0007669"/>
    <property type="project" value="UniProtKB-SubCell"/>
</dbReference>
<reference evidence="20" key="1">
    <citation type="submission" date="2020-10" db="EMBL/GenBank/DDBJ databases">
        <authorList>
            <person name="Kikuchi T."/>
        </authorList>
    </citation>
    <scope>NUCLEOTIDE SEQUENCE</scope>
    <source>
        <strain evidence="20">NKZ352</strain>
    </source>
</reference>
<comment type="caution">
    <text evidence="20">The sequence shown here is derived from an EMBL/GenBank/DDBJ whole genome shotgun (WGS) entry which is preliminary data.</text>
</comment>
<dbReference type="OrthoDB" id="4062651at2759"/>
<evidence type="ECO:0000256" key="7">
    <source>
        <dbReference type="ARBA" id="ARBA00022777"/>
    </source>
</evidence>
<evidence type="ECO:0000256" key="14">
    <source>
        <dbReference type="PROSITE-ProRule" id="PRU00191"/>
    </source>
</evidence>
<protein>
    <recommendedName>
        <fullName evidence="16">Tyrosine-protein kinase</fullName>
        <ecNumber evidence="16">2.7.10.2</ecNumber>
    </recommendedName>
</protein>
<dbReference type="InterPro" id="IPR020635">
    <property type="entry name" value="Tyr_kinase_cat_dom"/>
</dbReference>
<name>A0A8S1HJK9_9PELO</name>
<comment type="subcellular location">
    <subcellularLocation>
        <location evidence="1">Cell membrane</location>
        <topology evidence="1">Peripheral membrane protein</topology>
    </subcellularLocation>
    <subcellularLocation>
        <location evidence="2">Cytoplasm</location>
    </subcellularLocation>
</comment>
<keyword evidence="5 16" id="KW-0808">Transferase</keyword>
<evidence type="ECO:0000256" key="2">
    <source>
        <dbReference type="ARBA" id="ARBA00004496"/>
    </source>
</evidence>
<keyword evidence="21" id="KW-1185">Reference proteome</keyword>
<keyword evidence="8 15" id="KW-0067">ATP-binding</keyword>
<feature type="region of interest" description="Disordered" evidence="17">
    <location>
        <begin position="500"/>
        <end position="537"/>
    </location>
</feature>
<dbReference type="PRINTS" id="PR00109">
    <property type="entry name" value="TYRKINASE"/>
</dbReference>
<dbReference type="InterPro" id="IPR001245">
    <property type="entry name" value="Ser-Thr/Tyr_kinase_cat_dom"/>
</dbReference>
<gene>
    <name evidence="20" type="ORF">CAUJ_LOCUS10547</name>
</gene>
<dbReference type="Gene3D" id="3.30.200.20">
    <property type="entry name" value="Phosphorylase Kinase, domain 1"/>
    <property type="match status" value="1"/>
</dbReference>
<dbReference type="PANTHER" id="PTHR24418">
    <property type="entry name" value="TYROSINE-PROTEIN KINASE"/>
    <property type="match status" value="1"/>
</dbReference>
<dbReference type="PROSITE" id="PS00107">
    <property type="entry name" value="PROTEIN_KINASE_ATP"/>
    <property type="match status" value="1"/>
</dbReference>
<dbReference type="SMART" id="SM00252">
    <property type="entry name" value="SH2"/>
    <property type="match status" value="1"/>
</dbReference>
<keyword evidence="11 16" id="KW-0829">Tyrosine-protein kinase</keyword>
<dbReference type="InterPro" id="IPR017441">
    <property type="entry name" value="Protein_kinase_ATP_BS"/>
</dbReference>
<sequence length="537" mass="61798">MDPDDFKSKEKPTMEQDNDPRSTRPSDLDKTVTEDTEMERKLGEEPPTVCPSTKSIHKDSKKEDEGKGKEAERAQEVSVYAYKYDNEDKVLRSFDFFHGYLPREDLPYLLRVDGDFILRISEVAPTNESPTAYSMKLRSKIQWDIILSCAVLQAADFQNAETTRVRNIIVRRKSGQYYLELNRVFDGISELIDFYKTQQGKFSNFTFLLKNGIKLQHWEFMHSAVVLKNILGEGAFGEVRRGTLRYQKKVIAVAVKLTKGAGELSKAKIREMMKEARLMRNFRHTNVVRIYGVAVDEEPLYIILEFVKGGALNTYLQKHPEVDITERIGMCHGAARGLAYLHSKNCIHRDIAARNCLYSNSKVVKLSDFGLSRMGSQYKLTTHCKLPIKWLAPETITTLYFTHKTDAYSYGVMCFEVFSNGAEPWGGVTNTETKKNVCNGKFLRIPENCPESVRAFIHDRLFVRDPEKRPTMKEVAAMFESVTERKSLFIIDKENIAEVSSKDRKKTSLIMETSPRVKPSKRQDSHDRHRRKRSMFS</sequence>
<dbReference type="EMBL" id="CAJGYM010000046">
    <property type="protein sequence ID" value="CAD6194628.1"/>
    <property type="molecule type" value="Genomic_DNA"/>
</dbReference>
<evidence type="ECO:0000259" key="19">
    <source>
        <dbReference type="PROSITE" id="PS50011"/>
    </source>
</evidence>
<dbReference type="SUPFAM" id="SSF56112">
    <property type="entry name" value="Protein kinase-like (PK-like)"/>
    <property type="match status" value="1"/>
</dbReference>
<keyword evidence="9 14" id="KW-0727">SH2 domain</keyword>
<feature type="domain" description="Protein kinase" evidence="19">
    <location>
        <begin position="225"/>
        <end position="490"/>
    </location>
</feature>
<dbReference type="InterPro" id="IPR000980">
    <property type="entry name" value="SH2"/>
</dbReference>
<dbReference type="SMART" id="SM00219">
    <property type="entry name" value="TyrKc"/>
    <property type="match status" value="1"/>
</dbReference>
<comment type="catalytic activity">
    <reaction evidence="12 16">
        <text>L-tyrosyl-[protein] + ATP = O-phospho-L-tyrosyl-[protein] + ADP + H(+)</text>
        <dbReference type="Rhea" id="RHEA:10596"/>
        <dbReference type="Rhea" id="RHEA-COMP:10136"/>
        <dbReference type="Rhea" id="RHEA-COMP:20101"/>
        <dbReference type="ChEBI" id="CHEBI:15378"/>
        <dbReference type="ChEBI" id="CHEBI:30616"/>
        <dbReference type="ChEBI" id="CHEBI:46858"/>
        <dbReference type="ChEBI" id="CHEBI:61978"/>
        <dbReference type="ChEBI" id="CHEBI:456216"/>
        <dbReference type="EC" id="2.7.10.2"/>
    </reaction>
</comment>
<keyword evidence="6 15" id="KW-0547">Nucleotide-binding</keyword>
<dbReference type="PROSITE" id="PS50011">
    <property type="entry name" value="PROTEIN_KINASE_DOM"/>
    <property type="match status" value="1"/>
</dbReference>
<evidence type="ECO:0000256" key="16">
    <source>
        <dbReference type="RuleBase" id="RU362096"/>
    </source>
</evidence>
<keyword evidence="3" id="KW-1003">Cell membrane</keyword>
<feature type="binding site" evidence="15">
    <location>
        <position position="256"/>
    </location>
    <ligand>
        <name>ATP</name>
        <dbReference type="ChEBI" id="CHEBI:30616"/>
    </ligand>
</feature>
<dbReference type="SUPFAM" id="SSF55550">
    <property type="entry name" value="SH2 domain"/>
    <property type="match status" value="1"/>
</dbReference>
<dbReference type="Gene3D" id="1.10.510.10">
    <property type="entry name" value="Transferase(Phosphotransferase) domain 1"/>
    <property type="match status" value="1"/>
</dbReference>
<feature type="region of interest" description="Disordered" evidence="17">
    <location>
        <begin position="1"/>
        <end position="72"/>
    </location>
</feature>
<dbReference type="InterPro" id="IPR035849">
    <property type="entry name" value="Fes/Fps/Fer_SH2"/>
</dbReference>
<evidence type="ECO:0000256" key="13">
    <source>
        <dbReference type="ARBA" id="ARBA00061333"/>
    </source>
</evidence>
<dbReference type="FunFam" id="3.30.200.20:FF:000194">
    <property type="entry name" value="protein-tyrosine kinase 2-beta isoform X1"/>
    <property type="match status" value="1"/>
</dbReference>
<feature type="compositionally biased region" description="Basic and acidic residues" evidence="17">
    <location>
        <begin position="56"/>
        <end position="72"/>
    </location>
</feature>
<dbReference type="GO" id="GO:0005524">
    <property type="term" value="F:ATP binding"/>
    <property type="evidence" value="ECO:0007669"/>
    <property type="project" value="UniProtKB-UniRule"/>
</dbReference>
<evidence type="ECO:0000313" key="20">
    <source>
        <dbReference type="EMBL" id="CAD6194628.1"/>
    </source>
</evidence>
<evidence type="ECO:0000256" key="10">
    <source>
        <dbReference type="ARBA" id="ARBA00023136"/>
    </source>
</evidence>
<dbReference type="CDD" id="cd10361">
    <property type="entry name" value="SH2_Fps_family"/>
    <property type="match status" value="1"/>
</dbReference>
<dbReference type="InterPro" id="IPR011009">
    <property type="entry name" value="Kinase-like_dom_sf"/>
</dbReference>
<dbReference type="InterPro" id="IPR000719">
    <property type="entry name" value="Prot_kinase_dom"/>
</dbReference>
<comment type="similarity">
    <text evidence="13">Belongs to the protein kinase superfamily. Tyr protein kinase family. Fes/fps subfamily.</text>
</comment>
<dbReference type="Pfam" id="PF07714">
    <property type="entry name" value="PK_Tyr_Ser-Thr"/>
    <property type="match status" value="1"/>
</dbReference>
<evidence type="ECO:0000256" key="9">
    <source>
        <dbReference type="ARBA" id="ARBA00022999"/>
    </source>
</evidence>
<organism evidence="20 21">
    <name type="scientific">Caenorhabditis auriculariae</name>
    <dbReference type="NCBI Taxonomy" id="2777116"/>
    <lineage>
        <taxon>Eukaryota</taxon>
        <taxon>Metazoa</taxon>
        <taxon>Ecdysozoa</taxon>
        <taxon>Nematoda</taxon>
        <taxon>Chromadorea</taxon>
        <taxon>Rhabditida</taxon>
        <taxon>Rhabditina</taxon>
        <taxon>Rhabditomorpha</taxon>
        <taxon>Rhabditoidea</taxon>
        <taxon>Rhabditidae</taxon>
        <taxon>Peloderinae</taxon>
        <taxon>Caenorhabditis</taxon>
    </lineage>
</organism>
<dbReference type="GO" id="GO:0004715">
    <property type="term" value="F:non-membrane spanning protein tyrosine kinase activity"/>
    <property type="evidence" value="ECO:0007669"/>
    <property type="project" value="UniProtKB-EC"/>
</dbReference>
<evidence type="ECO:0000256" key="5">
    <source>
        <dbReference type="ARBA" id="ARBA00022679"/>
    </source>
</evidence>
<evidence type="ECO:0000256" key="15">
    <source>
        <dbReference type="PROSITE-ProRule" id="PRU10141"/>
    </source>
</evidence>
<evidence type="ECO:0000256" key="11">
    <source>
        <dbReference type="ARBA" id="ARBA00023137"/>
    </source>
</evidence>
<keyword evidence="4" id="KW-0963">Cytoplasm</keyword>
<evidence type="ECO:0000259" key="18">
    <source>
        <dbReference type="PROSITE" id="PS50001"/>
    </source>
</evidence>
<dbReference type="PROSITE" id="PS50001">
    <property type="entry name" value="SH2"/>
    <property type="match status" value="1"/>
</dbReference>
<dbReference type="InterPro" id="IPR008266">
    <property type="entry name" value="Tyr_kinase_AS"/>
</dbReference>
<proteinExistence type="inferred from homology"/>
<dbReference type="InterPro" id="IPR050198">
    <property type="entry name" value="Non-receptor_tyrosine_kinases"/>
</dbReference>
<evidence type="ECO:0000256" key="4">
    <source>
        <dbReference type="ARBA" id="ARBA00022490"/>
    </source>
</evidence>
<dbReference type="EC" id="2.7.10.2" evidence="16"/>
<evidence type="ECO:0000256" key="6">
    <source>
        <dbReference type="ARBA" id="ARBA00022741"/>
    </source>
</evidence>
<dbReference type="InterPro" id="IPR036860">
    <property type="entry name" value="SH2_dom_sf"/>
</dbReference>
<evidence type="ECO:0000256" key="12">
    <source>
        <dbReference type="ARBA" id="ARBA00051245"/>
    </source>
</evidence>
<dbReference type="PROSITE" id="PS00109">
    <property type="entry name" value="PROTEIN_KINASE_TYR"/>
    <property type="match status" value="1"/>
</dbReference>